<evidence type="ECO:0000313" key="2">
    <source>
        <dbReference type="Proteomes" id="UP000290289"/>
    </source>
</evidence>
<dbReference type="CDD" id="cd09272">
    <property type="entry name" value="RNase_HI_RT_Ty1"/>
    <property type="match status" value="1"/>
</dbReference>
<dbReference type="PANTHER" id="PTHR11439:SF470">
    <property type="entry name" value="CYSTEINE-RICH RLK (RECEPTOR-LIKE PROTEIN KINASE) 8"/>
    <property type="match status" value="1"/>
</dbReference>
<protein>
    <recommendedName>
        <fullName evidence="3">Reverse transcriptase Ty1/copia-type domain-containing protein</fullName>
    </recommendedName>
</protein>
<evidence type="ECO:0000313" key="1">
    <source>
        <dbReference type="EMBL" id="RXH92781.1"/>
    </source>
</evidence>
<proteinExistence type="predicted"/>
<reference evidence="1 2" key="1">
    <citation type="submission" date="2018-10" db="EMBL/GenBank/DDBJ databases">
        <title>A high-quality apple genome assembly.</title>
        <authorList>
            <person name="Hu J."/>
        </authorList>
    </citation>
    <scope>NUCLEOTIDE SEQUENCE [LARGE SCALE GENOMIC DNA]</scope>
    <source>
        <strain evidence="2">cv. HFTH1</strain>
        <tissue evidence="1">Young leaf</tissue>
    </source>
</reference>
<dbReference type="STRING" id="3750.A0A498JH85"/>
<dbReference type="PANTHER" id="PTHR11439">
    <property type="entry name" value="GAG-POL-RELATED RETROTRANSPOSON"/>
    <property type="match status" value="1"/>
</dbReference>
<keyword evidence="2" id="KW-1185">Reference proteome</keyword>
<comment type="caution">
    <text evidence="1">The sequence shown here is derived from an EMBL/GenBank/DDBJ whole genome shotgun (WGS) entry which is preliminary data.</text>
</comment>
<organism evidence="1 2">
    <name type="scientific">Malus domestica</name>
    <name type="common">Apple</name>
    <name type="synonym">Pyrus malus</name>
    <dbReference type="NCBI Taxonomy" id="3750"/>
    <lineage>
        <taxon>Eukaryota</taxon>
        <taxon>Viridiplantae</taxon>
        <taxon>Streptophyta</taxon>
        <taxon>Embryophyta</taxon>
        <taxon>Tracheophyta</taxon>
        <taxon>Spermatophyta</taxon>
        <taxon>Magnoliopsida</taxon>
        <taxon>eudicotyledons</taxon>
        <taxon>Gunneridae</taxon>
        <taxon>Pentapetalae</taxon>
        <taxon>rosids</taxon>
        <taxon>fabids</taxon>
        <taxon>Rosales</taxon>
        <taxon>Rosaceae</taxon>
        <taxon>Amygdaloideae</taxon>
        <taxon>Maleae</taxon>
        <taxon>Malus</taxon>
    </lineage>
</organism>
<dbReference type="EMBL" id="RDQH01000334">
    <property type="protein sequence ID" value="RXH92781.1"/>
    <property type="molecule type" value="Genomic_DNA"/>
</dbReference>
<accession>A0A498JH85</accession>
<sequence length="107" mass="12300">MASTSCELIWLKSLLFDLGFPSNEPMFMLCDNQTAMHIAPNLVFHDRMKHIEVDCHYVRAQVQSNVIHTHYTRSNTQLADVFTKSFPTVQFMRIMSKLGSRNPVDPA</sequence>
<name>A0A498JH85_MALDO</name>
<dbReference type="Proteomes" id="UP000290289">
    <property type="component" value="Chromosome 8"/>
</dbReference>
<dbReference type="AlphaFoldDB" id="A0A498JH85"/>
<evidence type="ECO:0008006" key="3">
    <source>
        <dbReference type="Google" id="ProtNLM"/>
    </source>
</evidence>
<gene>
    <name evidence="1" type="ORF">DVH24_042555</name>
</gene>